<dbReference type="Pfam" id="PF03777">
    <property type="entry name" value="ChpA-C"/>
    <property type="match status" value="1"/>
</dbReference>
<keyword evidence="2" id="KW-0134">Cell wall</keyword>
<comment type="caution">
    <text evidence="9">The sequence shown here is derived from an EMBL/GenBank/DDBJ whole genome shotgun (WGS) entry which is preliminary data.</text>
</comment>
<dbReference type="Proteomes" id="UP000305778">
    <property type="component" value="Unassembled WGS sequence"/>
</dbReference>
<protein>
    <submittedName>
        <fullName evidence="9">Chaplin</fullName>
    </submittedName>
</protein>
<evidence type="ECO:0000256" key="5">
    <source>
        <dbReference type="ARBA" id="ARBA00022889"/>
    </source>
</evidence>
<keyword evidence="4 7" id="KW-0732">Signal</keyword>
<evidence type="ECO:0000256" key="3">
    <source>
        <dbReference type="ARBA" id="ARBA00022525"/>
    </source>
</evidence>
<evidence type="ECO:0000313" key="10">
    <source>
        <dbReference type="Proteomes" id="UP000305778"/>
    </source>
</evidence>
<evidence type="ECO:0000256" key="6">
    <source>
        <dbReference type="ARBA" id="ARBA00023087"/>
    </source>
</evidence>
<evidence type="ECO:0000256" key="2">
    <source>
        <dbReference type="ARBA" id="ARBA00022512"/>
    </source>
</evidence>
<accession>A0A4U0SR65</accession>
<evidence type="ECO:0000313" key="9">
    <source>
        <dbReference type="EMBL" id="TKA12590.1"/>
    </source>
</evidence>
<evidence type="ECO:0000259" key="8">
    <source>
        <dbReference type="Pfam" id="PF03777"/>
    </source>
</evidence>
<keyword evidence="5" id="KW-0130">Cell adhesion</keyword>
<feature type="domain" description="Chaplin" evidence="8">
    <location>
        <begin position="25"/>
        <end position="79"/>
    </location>
</feature>
<organism evidence="9 10">
    <name type="scientific">Actinacidiphila oryziradicis</name>
    <dbReference type="NCBI Taxonomy" id="2571141"/>
    <lineage>
        <taxon>Bacteria</taxon>
        <taxon>Bacillati</taxon>
        <taxon>Actinomycetota</taxon>
        <taxon>Actinomycetes</taxon>
        <taxon>Kitasatosporales</taxon>
        <taxon>Streptomycetaceae</taxon>
        <taxon>Actinacidiphila</taxon>
    </lineage>
</organism>
<name>A0A4U0SR65_9ACTN</name>
<keyword evidence="3" id="KW-0964">Secreted</keyword>
<gene>
    <name evidence="9" type="ORF">FCI23_04140</name>
</gene>
<dbReference type="RefSeq" id="WP_136722067.1">
    <property type="nucleotide sequence ID" value="NZ_SUMC01000003.1"/>
</dbReference>
<evidence type="ECO:0000256" key="4">
    <source>
        <dbReference type="ARBA" id="ARBA00022729"/>
    </source>
</evidence>
<reference evidence="9 10" key="1">
    <citation type="submission" date="2019-04" db="EMBL/GenBank/DDBJ databases">
        <title>Streptomyces oryziradicis sp. nov., a novel actinomycete isolated from rhizosphere soil of rice (Oryza sativa L.).</title>
        <authorList>
            <person name="Li C."/>
        </authorList>
    </citation>
    <scope>NUCLEOTIDE SEQUENCE [LARGE SCALE GENOMIC DNA]</scope>
    <source>
        <strain evidence="9 10">NEAU-C40</strain>
    </source>
</reference>
<dbReference type="InterPro" id="IPR005528">
    <property type="entry name" value="ChpA-H"/>
</dbReference>
<sequence>MNRILQAAALTVAAGAALLAAAGGAVAHDGHDGASAKATGFLSGNVIQIPVTTKINVCGNTLTPLGGVGKTTAHVICVNR</sequence>
<dbReference type="OrthoDB" id="3544424at2"/>
<evidence type="ECO:0000256" key="1">
    <source>
        <dbReference type="ARBA" id="ARBA00004191"/>
    </source>
</evidence>
<keyword evidence="6" id="KW-0034">Amyloid</keyword>
<feature type="chain" id="PRO_5020445552" evidence="7">
    <location>
        <begin position="28"/>
        <end position="80"/>
    </location>
</feature>
<dbReference type="AlphaFoldDB" id="A0A4U0SR65"/>
<dbReference type="EMBL" id="SUMC01000003">
    <property type="protein sequence ID" value="TKA12590.1"/>
    <property type="molecule type" value="Genomic_DNA"/>
</dbReference>
<comment type="subcellular location">
    <subcellularLocation>
        <location evidence="1">Secreted</location>
        <location evidence="1">Cell wall</location>
    </subcellularLocation>
</comment>
<proteinExistence type="predicted"/>
<feature type="signal peptide" evidence="7">
    <location>
        <begin position="1"/>
        <end position="27"/>
    </location>
</feature>
<dbReference type="GO" id="GO:0007155">
    <property type="term" value="P:cell adhesion"/>
    <property type="evidence" value="ECO:0007669"/>
    <property type="project" value="UniProtKB-KW"/>
</dbReference>
<evidence type="ECO:0000256" key="7">
    <source>
        <dbReference type="SAM" id="SignalP"/>
    </source>
</evidence>
<keyword evidence="10" id="KW-1185">Reference proteome</keyword>